<protein>
    <submittedName>
        <fullName evidence="2">Uncharacterized protein</fullName>
    </submittedName>
</protein>
<feature type="compositionally biased region" description="Polar residues" evidence="1">
    <location>
        <begin position="86"/>
        <end position="99"/>
    </location>
</feature>
<name>A0A426Z6T4_ENSVE</name>
<organism evidence="2 3">
    <name type="scientific">Ensete ventricosum</name>
    <name type="common">Abyssinian banana</name>
    <name type="synonym">Musa ensete</name>
    <dbReference type="NCBI Taxonomy" id="4639"/>
    <lineage>
        <taxon>Eukaryota</taxon>
        <taxon>Viridiplantae</taxon>
        <taxon>Streptophyta</taxon>
        <taxon>Embryophyta</taxon>
        <taxon>Tracheophyta</taxon>
        <taxon>Spermatophyta</taxon>
        <taxon>Magnoliopsida</taxon>
        <taxon>Liliopsida</taxon>
        <taxon>Zingiberales</taxon>
        <taxon>Musaceae</taxon>
        <taxon>Ensete</taxon>
    </lineage>
</organism>
<dbReference type="EMBL" id="AMZH03008113">
    <property type="protein sequence ID" value="RRT59681.1"/>
    <property type="molecule type" value="Genomic_DNA"/>
</dbReference>
<evidence type="ECO:0000256" key="1">
    <source>
        <dbReference type="SAM" id="MobiDB-lite"/>
    </source>
</evidence>
<evidence type="ECO:0000313" key="3">
    <source>
        <dbReference type="Proteomes" id="UP000287651"/>
    </source>
</evidence>
<accession>A0A426Z6T4</accession>
<dbReference type="Proteomes" id="UP000287651">
    <property type="component" value="Unassembled WGS sequence"/>
</dbReference>
<sequence length="326" mass="36672">MMLKVFPDDDLGSTAHDRKKEQEKGIHMTPTSMMSSISMLALPEPILFWDAFTFHFHDLNAETIRCTTMRNVLANLEQARDKQSHQPESPFTPSRQSSTSDVHFYAGNWEELCTVLSVVRMDANLSFSEDDYMDGCSSHVGSIIAHETCLRQSTKLSGSRAWERASDGEPGVGGYDVILITEILHSMNSLRKLYDLISKCLRPPYYEGSFEAHTPYLREAFDRGTKVIQLTEAKMGSEGLSTGQEDVEAATGELDCSNAYIRLRESDKLEDKAEWSKGAMTLGGFGEADICGRTHKNVARPVEEGVFGIHMVTEIVDREIWKFYFK</sequence>
<dbReference type="AlphaFoldDB" id="A0A426Z6T4"/>
<comment type="caution">
    <text evidence="2">The sequence shown here is derived from an EMBL/GenBank/DDBJ whole genome shotgun (WGS) entry which is preliminary data.</text>
</comment>
<evidence type="ECO:0000313" key="2">
    <source>
        <dbReference type="EMBL" id="RRT59681.1"/>
    </source>
</evidence>
<feature type="region of interest" description="Disordered" evidence="1">
    <location>
        <begin position="1"/>
        <end position="25"/>
    </location>
</feature>
<feature type="region of interest" description="Disordered" evidence="1">
    <location>
        <begin position="78"/>
        <end position="99"/>
    </location>
</feature>
<proteinExistence type="predicted"/>
<gene>
    <name evidence="2" type="ORF">B296_00030583</name>
</gene>
<feature type="compositionally biased region" description="Basic and acidic residues" evidence="1">
    <location>
        <begin position="15"/>
        <end position="25"/>
    </location>
</feature>
<reference evidence="2 3" key="1">
    <citation type="journal article" date="2014" name="Agronomy (Basel)">
        <title>A Draft Genome Sequence for Ensete ventricosum, the Drought-Tolerant Tree Against Hunger.</title>
        <authorList>
            <person name="Harrison J."/>
            <person name="Moore K.A."/>
            <person name="Paszkiewicz K."/>
            <person name="Jones T."/>
            <person name="Grant M."/>
            <person name="Ambacheew D."/>
            <person name="Muzemil S."/>
            <person name="Studholme D.J."/>
        </authorList>
    </citation>
    <scope>NUCLEOTIDE SEQUENCE [LARGE SCALE GENOMIC DNA]</scope>
</reference>